<dbReference type="NCBIfam" id="NF001452">
    <property type="entry name" value="PRK00311.1"/>
    <property type="match status" value="1"/>
</dbReference>
<evidence type="ECO:0000256" key="7">
    <source>
        <dbReference type="ARBA" id="ARBA00056497"/>
    </source>
</evidence>
<comment type="cofactor">
    <cofactor evidence="8 11">
        <name>Mg(2+)</name>
        <dbReference type="ChEBI" id="CHEBI:18420"/>
    </cofactor>
    <text evidence="8 11">Binds 1 Mg(2+) ion per subunit.</text>
</comment>
<keyword evidence="6 8" id="KW-0479">Metal-binding</keyword>
<keyword evidence="5 8" id="KW-0808">Transferase</keyword>
<feature type="binding site" evidence="8 10">
    <location>
        <position position="84"/>
    </location>
    <ligand>
        <name>3-methyl-2-oxobutanoate</name>
        <dbReference type="ChEBI" id="CHEBI:11851"/>
    </ligand>
</feature>
<accession>A0AA42CUW9</accession>
<dbReference type="InterPro" id="IPR040442">
    <property type="entry name" value="Pyrv_kinase-like_dom_sf"/>
</dbReference>
<comment type="subunit">
    <text evidence="3 8">Homodecamer; pentamer of dimers.</text>
</comment>
<gene>
    <name evidence="8 12" type="primary">panB</name>
    <name evidence="12" type="ORF">OQ287_12665</name>
</gene>
<name>A0AA42CUW9_9GAMM</name>
<protein>
    <recommendedName>
        <fullName evidence="8">3-methyl-2-oxobutanoate hydroxymethyltransferase</fullName>
        <ecNumber evidence="8">2.1.2.11</ecNumber>
    </recommendedName>
    <alternativeName>
        <fullName evidence="8">Ketopantoate hydroxymethyltransferase</fullName>
        <shortName evidence="8">KPHMT</shortName>
    </alternativeName>
</protein>
<dbReference type="GO" id="GO:0005737">
    <property type="term" value="C:cytoplasm"/>
    <property type="evidence" value="ECO:0007669"/>
    <property type="project" value="UniProtKB-SubCell"/>
</dbReference>
<keyword evidence="4 8" id="KW-0566">Pantothenate biosynthesis</keyword>
<dbReference type="GO" id="GO:0003864">
    <property type="term" value="F:3-methyl-2-oxobutanoate hydroxymethyltransferase activity"/>
    <property type="evidence" value="ECO:0007669"/>
    <property type="project" value="UniProtKB-UniRule"/>
</dbReference>
<dbReference type="Proteomes" id="UP001165678">
    <property type="component" value="Unassembled WGS sequence"/>
</dbReference>
<reference evidence="12" key="1">
    <citation type="submission" date="2022-11" db="EMBL/GenBank/DDBJ databases">
        <title>Larsenimonas rhizosphaerae sp. nov., isolated from a tidal mudflat.</title>
        <authorList>
            <person name="Lee S.D."/>
            <person name="Kim I.S."/>
        </authorList>
    </citation>
    <scope>NUCLEOTIDE SEQUENCE</scope>
    <source>
        <strain evidence="12">GH2-1</strain>
    </source>
</reference>
<evidence type="ECO:0000313" key="12">
    <source>
        <dbReference type="EMBL" id="MCX2525097.1"/>
    </source>
</evidence>
<dbReference type="AlphaFoldDB" id="A0AA42CUW9"/>
<keyword evidence="13" id="KW-1185">Reference proteome</keyword>
<keyword evidence="8 11" id="KW-0460">Magnesium</keyword>
<comment type="caution">
    <text evidence="12">The sequence shown here is derived from an EMBL/GenBank/DDBJ whole genome shotgun (WGS) entry which is preliminary data.</text>
</comment>
<evidence type="ECO:0000256" key="9">
    <source>
        <dbReference type="PIRSR" id="PIRSR000388-1"/>
    </source>
</evidence>
<evidence type="ECO:0000256" key="3">
    <source>
        <dbReference type="ARBA" id="ARBA00011424"/>
    </source>
</evidence>
<evidence type="ECO:0000256" key="5">
    <source>
        <dbReference type="ARBA" id="ARBA00022679"/>
    </source>
</evidence>
<dbReference type="InterPro" id="IPR015813">
    <property type="entry name" value="Pyrv/PenolPyrv_kinase-like_dom"/>
</dbReference>
<dbReference type="Gene3D" id="3.20.20.60">
    <property type="entry name" value="Phosphoenolpyruvate-binding domains"/>
    <property type="match status" value="1"/>
</dbReference>
<evidence type="ECO:0000256" key="10">
    <source>
        <dbReference type="PIRSR" id="PIRSR000388-2"/>
    </source>
</evidence>
<comment type="similarity">
    <text evidence="2 8">Belongs to the PanB family.</text>
</comment>
<comment type="function">
    <text evidence="7 8">Catalyzes the reversible reaction in which hydroxymethyl group from 5,10-methylenetetrahydrofolate is transferred onto alpha-ketoisovalerate to form ketopantoate.</text>
</comment>
<dbReference type="PIRSF" id="PIRSF000388">
    <property type="entry name" value="Pantoate_hydroxy_MeTrfase"/>
    <property type="match status" value="1"/>
</dbReference>
<comment type="subcellular location">
    <subcellularLocation>
        <location evidence="8">Cytoplasm</location>
    </subcellularLocation>
</comment>
<evidence type="ECO:0000256" key="8">
    <source>
        <dbReference type="HAMAP-Rule" id="MF_00156"/>
    </source>
</evidence>
<feature type="binding site" evidence="8 11">
    <location>
        <position position="114"/>
    </location>
    <ligand>
        <name>Mg(2+)</name>
        <dbReference type="ChEBI" id="CHEBI:18420"/>
    </ligand>
</feature>
<dbReference type="RefSeq" id="WP_250938724.1">
    <property type="nucleotide sequence ID" value="NZ_JAMLJK010000002.1"/>
</dbReference>
<organism evidence="12 13">
    <name type="scientific">Larsenimonas rhizosphaerae</name>
    <dbReference type="NCBI Taxonomy" id="2944682"/>
    <lineage>
        <taxon>Bacteria</taxon>
        <taxon>Pseudomonadati</taxon>
        <taxon>Pseudomonadota</taxon>
        <taxon>Gammaproteobacteria</taxon>
        <taxon>Oceanospirillales</taxon>
        <taxon>Halomonadaceae</taxon>
        <taxon>Larsenimonas</taxon>
    </lineage>
</organism>
<evidence type="ECO:0000313" key="13">
    <source>
        <dbReference type="Proteomes" id="UP001165678"/>
    </source>
</evidence>
<feature type="binding site" evidence="8 11">
    <location>
        <position position="84"/>
    </location>
    <ligand>
        <name>Mg(2+)</name>
        <dbReference type="ChEBI" id="CHEBI:18420"/>
    </ligand>
</feature>
<evidence type="ECO:0000256" key="2">
    <source>
        <dbReference type="ARBA" id="ARBA00008676"/>
    </source>
</evidence>
<evidence type="ECO:0000256" key="4">
    <source>
        <dbReference type="ARBA" id="ARBA00022655"/>
    </source>
</evidence>
<dbReference type="EC" id="2.1.2.11" evidence="8"/>
<dbReference type="Pfam" id="PF02548">
    <property type="entry name" value="Pantoate_transf"/>
    <property type="match status" value="1"/>
</dbReference>
<evidence type="ECO:0000256" key="11">
    <source>
        <dbReference type="PIRSR" id="PIRSR000388-3"/>
    </source>
</evidence>
<proteinExistence type="inferred from homology"/>
<evidence type="ECO:0000256" key="6">
    <source>
        <dbReference type="ARBA" id="ARBA00022723"/>
    </source>
</evidence>
<dbReference type="InterPro" id="IPR003700">
    <property type="entry name" value="Pantoate_hydroxy_MeTrfase"/>
</dbReference>
<evidence type="ECO:0000256" key="1">
    <source>
        <dbReference type="ARBA" id="ARBA00005033"/>
    </source>
</evidence>
<dbReference type="FunFam" id="3.20.20.60:FF:000003">
    <property type="entry name" value="3-methyl-2-oxobutanoate hydroxymethyltransferase"/>
    <property type="match status" value="1"/>
</dbReference>
<dbReference type="CDD" id="cd06557">
    <property type="entry name" value="KPHMT-like"/>
    <property type="match status" value="1"/>
</dbReference>
<dbReference type="GO" id="GO:0015940">
    <property type="term" value="P:pantothenate biosynthetic process"/>
    <property type="evidence" value="ECO:0007669"/>
    <property type="project" value="UniProtKB-UniRule"/>
</dbReference>
<comment type="catalytic activity">
    <reaction evidence="8">
        <text>(6R)-5,10-methylene-5,6,7,8-tetrahydrofolate + 3-methyl-2-oxobutanoate + H2O = 2-dehydropantoate + (6S)-5,6,7,8-tetrahydrofolate</text>
        <dbReference type="Rhea" id="RHEA:11824"/>
        <dbReference type="ChEBI" id="CHEBI:11561"/>
        <dbReference type="ChEBI" id="CHEBI:11851"/>
        <dbReference type="ChEBI" id="CHEBI:15377"/>
        <dbReference type="ChEBI" id="CHEBI:15636"/>
        <dbReference type="ChEBI" id="CHEBI:57453"/>
        <dbReference type="EC" id="2.1.2.11"/>
    </reaction>
</comment>
<dbReference type="HAMAP" id="MF_00156">
    <property type="entry name" value="PanB"/>
    <property type="match status" value="1"/>
</dbReference>
<dbReference type="EMBL" id="JAPIVE010000004">
    <property type="protein sequence ID" value="MCX2525097.1"/>
    <property type="molecule type" value="Genomic_DNA"/>
</dbReference>
<dbReference type="NCBIfam" id="TIGR00222">
    <property type="entry name" value="panB"/>
    <property type="match status" value="1"/>
</dbReference>
<keyword evidence="8" id="KW-0963">Cytoplasm</keyword>
<feature type="binding site" evidence="8 11">
    <location>
        <position position="45"/>
    </location>
    <ligand>
        <name>Mg(2+)</name>
        <dbReference type="ChEBI" id="CHEBI:18420"/>
    </ligand>
</feature>
<feature type="binding site" evidence="8 10">
    <location>
        <position position="112"/>
    </location>
    <ligand>
        <name>3-methyl-2-oxobutanoate</name>
        <dbReference type="ChEBI" id="CHEBI:11851"/>
    </ligand>
</feature>
<feature type="active site" description="Proton acceptor" evidence="8 9">
    <location>
        <position position="181"/>
    </location>
</feature>
<feature type="binding site" evidence="8 10">
    <location>
        <begin position="45"/>
        <end position="46"/>
    </location>
    <ligand>
        <name>3-methyl-2-oxobutanoate</name>
        <dbReference type="ChEBI" id="CHEBI:11851"/>
    </ligand>
</feature>
<dbReference type="PANTHER" id="PTHR20881:SF0">
    <property type="entry name" value="3-METHYL-2-OXOBUTANOATE HYDROXYMETHYLTRANSFERASE"/>
    <property type="match status" value="1"/>
</dbReference>
<comment type="pathway">
    <text evidence="1 8">Cofactor biosynthesis; (R)-pantothenate biosynthesis; (R)-pantoate from 3-methyl-2-oxobutanoate: step 1/2.</text>
</comment>
<dbReference type="GO" id="GO:0000287">
    <property type="term" value="F:magnesium ion binding"/>
    <property type="evidence" value="ECO:0007669"/>
    <property type="project" value="TreeGrafter"/>
</dbReference>
<dbReference type="PANTHER" id="PTHR20881">
    <property type="entry name" value="3-METHYL-2-OXOBUTANOATE HYDROXYMETHYLTRANSFERASE"/>
    <property type="match status" value="1"/>
</dbReference>
<sequence>MKNVTLSTLQKHRQEGSIFSCLTAYDATLATLASQAGIHVLLIGDSLGMVLQGHDSTVPVTMQDMIYHTRCVARANTTSLVMADIPFMAHATTEDLLHHSAQLMQAGAHMVKVEGEGWLADGIQALTQRGIPVCAHMGLTPQSVNAFGGYRVQGRSDEAAHRMISDARHLVSAGAAVILLECVPRQVALALREEVNVPVIGIGAGPDVDGQILVMHDMLGATTGRMPRFVKNFMTEASSIQEAFEAYHLAVTERRFPAEEHCF</sequence>
<dbReference type="SUPFAM" id="SSF51621">
    <property type="entry name" value="Phosphoenolpyruvate/pyruvate domain"/>
    <property type="match status" value="1"/>
</dbReference>